<organism evidence="3 4">
    <name type="scientific">Geodermatophilus africanus</name>
    <dbReference type="NCBI Taxonomy" id="1137993"/>
    <lineage>
        <taxon>Bacteria</taxon>
        <taxon>Bacillati</taxon>
        <taxon>Actinomycetota</taxon>
        <taxon>Actinomycetes</taxon>
        <taxon>Geodermatophilales</taxon>
        <taxon>Geodermatophilaceae</taxon>
        <taxon>Geodermatophilus</taxon>
    </lineage>
</organism>
<dbReference type="Proteomes" id="UP000198921">
    <property type="component" value="Unassembled WGS sequence"/>
</dbReference>
<evidence type="ECO:0000256" key="2">
    <source>
        <dbReference type="SAM" id="Phobius"/>
    </source>
</evidence>
<sequence length="727" mass="77698">MTAPSGRVLQRGRTPARVVLTWAASTAALVVLDRWLGAFAMPAWWQPPLIALLLGLLTGVVWPLVMRVALPLAFFTLGLGSFLLLGAAVLGLSFLVPGVVIADLRTAVVVGVAMAGVSGLVSSVLALDEDELFFRRARRRSAGRPDDRARRRARGTAEGRPRPPGVLFLQIDALSHDTARRAVRDGTMPNLAAWLRSGSHVVTSWHTDWSSQTGASVCGILHGSNDDIPGFRWYDKERDRVVRVSSPTDAADIERAHSDGRGLLSGGGASHGNLFTGDAAHVSLTMSSLAYVVPAASRRARQRRDRPGAGYYAYFANPGNALRTLAVSLVDVYRELVAAARERRDDVRPRVSRGGIYPLARPGTTVISRDVVVFALLEDMLAGRPIAYADFLGYDEAAHHGGLERADSLAVLHSIDQQIGRLHRAAQLAPREYHLVCLSDHGQTQGESFATRFGETVEQLVGRLCGGRGELPVGHLTGPRDSRRLTEGWQVGAALAESGGPIARRLRERVERAEGVPHAHELPAGREGRVPRVAPGVVVAVSGHTAMVSFADLPGRVSLEEIERHWPALLPGLVDHDGVGFVLVHSEEHGPVVLGRDGLHRLATGEVVGEDPLLPYGAHAAGLVARGSTFPNCADVVVNSRYDPVTDEASAFEPHVGSHGGLGGSQQHAFLLHPRAFRAPGEVVGAEALHRVLRSWLTDLGHPEPTGDDAAVGALSATARRTSDVPV</sequence>
<evidence type="ECO:0000313" key="3">
    <source>
        <dbReference type="EMBL" id="SDZ16107.1"/>
    </source>
</evidence>
<dbReference type="InterPro" id="IPR017850">
    <property type="entry name" value="Alkaline_phosphatase_core_sf"/>
</dbReference>
<feature type="transmembrane region" description="Helical" evidence="2">
    <location>
        <begin position="44"/>
        <end position="65"/>
    </location>
</feature>
<feature type="compositionally biased region" description="Basic and acidic residues" evidence="1">
    <location>
        <begin position="144"/>
        <end position="161"/>
    </location>
</feature>
<proteinExistence type="predicted"/>
<keyword evidence="4" id="KW-1185">Reference proteome</keyword>
<dbReference type="EMBL" id="FNOT01000025">
    <property type="protein sequence ID" value="SDZ16107.1"/>
    <property type="molecule type" value="Genomic_DNA"/>
</dbReference>
<feature type="transmembrane region" description="Helical" evidence="2">
    <location>
        <begin position="14"/>
        <end position="32"/>
    </location>
</feature>
<dbReference type="Pfam" id="PF04020">
    <property type="entry name" value="Phage_holin_4_2"/>
    <property type="match status" value="1"/>
</dbReference>
<dbReference type="InterPro" id="IPR002591">
    <property type="entry name" value="Phosphodiest/P_Trfase"/>
</dbReference>
<keyword evidence="2" id="KW-1133">Transmembrane helix</keyword>
<dbReference type="Gene3D" id="3.40.720.10">
    <property type="entry name" value="Alkaline Phosphatase, subunit A"/>
    <property type="match status" value="1"/>
</dbReference>
<name>A0A1H3QRR2_9ACTN</name>
<feature type="transmembrane region" description="Helical" evidence="2">
    <location>
        <begin position="107"/>
        <end position="127"/>
    </location>
</feature>
<feature type="region of interest" description="Disordered" evidence="1">
    <location>
        <begin position="144"/>
        <end position="163"/>
    </location>
</feature>
<dbReference type="Pfam" id="PF01663">
    <property type="entry name" value="Phosphodiest"/>
    <property type="match status" value="1"/>
</dbReference>
<evidence type="ECO:0000313" key="4">
    <source>
        <dbReference type="Proteomes" id="UP000198921"/>
    </source>
</evidence>
<reference evidence="4" key="1">
    <citation type="submission" date="2016-10" db="EMBL/GenBank/DDBJ databases">
        <authorList>
            <person name="Varghese N."/>
            <person name="Submissions S."/>
        </authorList>
    </citation>
    <scope>NUCLEOTIDE SEQUENCE [LARGE SCALE GENOMIC DNA]</scope>
    <source>
        <strain evidence="4">DSM 45422</strain>
    </source>
</reference>
<accession>A0A1H3QRR2</accession>
<keyword evidence="2" id="KW-0812">Transmembrane</keyword>
<feature type="transmembrane region" description="Helical" evidence="2">
    <location>
        <begin position="72"/>
        <end position="95"/>
    </location>
</feature>
<dbReference type="OrthoDB" id="5404822at2"/>
<gene>
    <name evidence="3" type="ORF">SAMN05660209_04880</name>
</gene>
<protein>
    <submittedName>
        <fullName evidence="3">Uncharacterized membrane protein YvlD, DUF360 family</fullName>
    </submittedName>
</protein>
<evidence type="ECO:0000256" key="1">
    <source>
        <dbReference type="SAM" id="MobiDB-lite"/>
    </source>
</evidence>
<keyword evidence="2" id="KW-0472">Membrane</keyword>
<dbReference type="InterPro" id="IPR007165">
    <property type="entry name" value="Phage_holin_4_2"/>
</dbReference>
<dbReference type="STRING" id="1137993.SAMN05660209_04880"/>
<dbReference type="RefSeq" id="WP_091162027.1">
    <property type="nucleotide sequence ID" value="NZ_FNOT01000025.1"/>
</dbReference>
<dbReference type="SUPFAM" id="SSF53649">
    <property type="entry name" value="Alkaline phosphatase-like"/>
    <property type="match status" value="1"/>
</dbReference>
<dbReference type="AlphaFoldDB" id="A0A1H3QRR2"/>